<evidence type="ECO:0000256" key="4">
    <source>
        <dbReference type="ARBA" id="ARBA00022982"/>
    </source>
</evidence>
<comment type="PTM">
    <text evidence="7">Binds 1 heme group per subunit.</text>
</comment>
<dbReference type="PROSITE" id="PS51257">
    <property type="entry name" value="PROKAR_LIPOPROTEIN"/>
    <property type="match status" value="1"/>
</dbReference>
<evidence type="ECO:0000256" key="6">
    <source>
        <dbReference type="PIRSR" id="PIRSR000027-1"/>
    </source>
</evidence>
<dbReference type="SUPFAM" id="SSF47175">
    <property type="entry name" value="Cytochromes"/>
    <property type="match status" value="1"/>
</dbReference>
<keyword evidence="4" id="KW-0249">Electron transport</keyword>
<dbReference type="GO" id="GO:0005506">
    <property type="term" value="F:iron ion binding"/>
    <property type="evidence" value="ECO:0007669"/>
    <property type="project" value="InterPro"/>
</dbReference>
<reference evidence="9 10" key="1">
    <citation type="submission" date="2015-07" db="EMBL/GenBank/DDBJ databases">
        <title>Draft genome sequence of the Amantichitinum ursilacus IGB-41, a new chitin-degrading bacterium.</title>
        <authorList>
            <person name="Kirstahler P."/>
            <person name="Guenther M."/>
            <person name="Grumaz C."/>
            <person name="Rupp S."/>
            <person name="Zibek S."/>
            <person name="Sohn K."/>
        </authorList>
    </citation>
    <scope>NUCLEOTIDE SEQUENCE [LARGE SCALE GENOMIC DNA]</scope>
    <source>
        <strain evidence="9 10">IGB-41</strain>
    </source>
</reference>
<dbReference type="GO" id="GO:0020037">
    <property type="term" value="F:heme binding"/>
    <property type="evidence" value="ECO:0007669"/>
    <property type="project" value="InterPro"/>
</dbReference>
<dbReference type="GO" id="GO:0009055">
    <property type="term" value="F:electron transfer activity"/>
    <property type="evidence" value="ECO:0007669"/>
    <property type="project" value="InterPro"/>
</dbReference>
<evidence type="ECO:0000256" key="8">
    <source>
        <dbReference type="SAM" id="SignalP"/>
    </source>
</evidence>
<feature type="chain" id="PRO_5005863179" evidence="8">
    <location>
        <begin position="22"/>
        <end position="148"/>
    </location>
</feature>
<keyword evidence="2 7" id="KW-0349">Heme</keyword>
<dbReference type="InterPro" id="IPR002321">
    <property type="entry name" value="Cyt_c_II"/>
</dbReference>
<dbReference type="PROSITE" id="PS51009">
    <property type="entry name" value="CYTCII"/>
    <property type="match status" value="1"/>
</dbReference>
<feature type="binding site" description="covalent" evidence="7">
    <location>
        <position position="138"/>
    </location>
    <ligand>
        <name>heme c</name>
        <dbReference type="ChEBI" id="CHEBI:61717"/>
    </ligand>
</feature>
<keyword evidence="5 6" id="KW-0408">Iron</keyword>
<dbReference type="Pfam" id="PF01322">
    <property type="entry name" value="Cytochrom_C_2"/>
    <property type="match status" value="1"/>
</dbReference>
<dbReference type="InterPro" id="IPR012127">
    <property type="entry name" value="Cyt_c_prime"/>
</dbReference>
<name>A0A0N0XM62_9NEIS</name>
<evidence type="ECO:0000256" key="7">
    <source>
        <dbReference type="PIRSR" id="PIRSR000027-2"/>
    </source>
</evidence>
<protein>
    <submittedName>
        <fullName evidence="9">Cytochrome c</fullName>
    </submittedName>
</protein>
<evidence type="ECO:0000256" key="5">
    <source>
        <dbReference type="ARBA" id="ARBA00023004"/>
    </source>
</evidence>
<feature type="binding site" description="axial binding residue" evidence="6">
    <location>
        <position position="142"/>
    </location>
    <ligand>
        <name>heme c</name>
        <dbReference type="ChEBI" id="CHEBI:61717"/>
    </ligand>
    <ligandPart>
        <name>Fe</name>
        <dbReference type="ChEBI" id="CHEBI:18248"/>
    </ligandPart>
</feature>
<accession>A0A0N0XM62</accession>
<gene>
    <name evidence="9" type="ORF">WG78_07325</name>
</gene>
<keyword evidence="1" id="KW-0813">Transport</keyword>
<feature type="signal peptide" evidence="8">
    <location>
        <begin position="1"/>
        <end position="21"/>
    </location>
</feature>
<feature type="binding site" description="covalent" evidence="7">
    <location>
        <position position="141"/>
    </location>
    <ligand>
        <name>heme c</name>
        <dbReference type="ChEBI" id="CHEBI:61717"/>
    </ligand>
</feature>
<evidence type="ECO:0000256" key="3">
    <source>
        <dbReference type="ARBA" id="ARBA00022723"/>
    </source>
</evidence>
<comment type="caution">
    <text evidence="9">The sequence shown here is derived from an EMBL/GenBank/DDBJ whole genome shotgun (WGS) entry which is preliminary data.</text>
</comment>
<dbReference type="Proteomes" id="UP000037939">
    <property type="component" value="Unassembled WGS sequence"/>
</dbReference>
<dbReference type="RefSeq" id="WP_161805080.1">
    <property type="nucleotide sequence ID" value="NZ_LAQT01000004.1"/>
</dbReference>
<organism evidence="9 10">
    <name type="scientific">Amantichitinum ursilacus</name>
    <dbReference type="NCBI Taxonomy" id="857265"/>
    <lineage>
        <taxon>Bacteria</taxon>
        <taxon>Pseudomonadati</taxon>
        <taxon>Pseudomonadota</taxon>
        <taxon>Betaproteobacteria</taxon>
        <taxon>Neisseriales</taxon>
        <taxon>Chitinibacteraceae</taxon>
        <taxon>Amantichitinum</taxon>
    </lineage>
</organism>
<dbReference type="EMBL" id="LAQT01000004">
    <property type="protein sequence ID" value="KPC53915.1"/>
    <property type="molecule type" value="Genomic_DNA"/>
</dbReference>
<dbReference type="STRING" id="857265.WG78_07325"/>
<keyword evidence="10" id="KW-1185">Reference proteome</keyword>
<evidence type="ECO:0000256" key="1">
    <source>
        <dbReference type="ARBA" id="ARBA00022448"/>
    </source>
</evidence>
<sequence length="148" mass="16897">MTARIVSLLVCVSLLSACSHEDPNSPVYKRKQVFKQMLHTSQDMRDMLRGESDWKADKFEADAAQLQTLAHQPWQWFAELGKDEGKTAAKAGTINLNRADFDRDARNLQDATDQLKQKAATRDPAQIRPAFDAVENRCTECHKQFRDF</sequence>
<keyword evidence="3 6" id="KW-0479">Metal-binding</keyword>
<dbReference type="GO" id="GO:0022900">
    <property type="term" value="P:electron transport chain"/>
    <property type="evidence" value="ECO:0007669"/>
    <property type="project" value="InterPro"/>
</dbReference>
<dbReference type="AlphaFoldDB" id="A0A0N0XM62"/>
<proteinExistence type="predicted"/>
<evidence type="ECO:0000313" key="10">
    <source>
        <dbReference type="Proteomes" id="UP000037939"/>
    </source>
</evidence>
<dbReference type="InterPro" id="IPR010980">
    <property type="entry name" value="Cyt_c/b562"/>
</dbReference>
<evidence type="ECO:0000256" key="2">
    <source>
        <dbReference type="ARBA" id="ARBA00022617"/>
    </source>
</evidence>
<evidence type="ECO:0000313" key="9">
    <source>
        <dbReference type="EMBL" id="KPC53915.1"/>
    </source>
</evidence>
<dbReference type="Gene3D" id="1.20.120.10">
    <property type="entry name" value="Cytochrome c/b562"/>
    <property type="match status" value="1"/>
</dbReference>
<dbReference type="PIRSF" id="PIRSF000027">
    <property type="entry name" value="Cytc_c_prime"/>
    <property type="match status" value="1"/>
</dbReference>
<keyword evidence="8" id="KW-0732">Signal</keyword>
<dbReference type="GO" id="GO:0042597">
    <property type="term" value="C:periplasmic space"/>
    <property type="evidence" value="ECO:0007669"/>
    <property type="project" value="InterPro"/>
</dbReference>